<gene>
    <name evidence="1" type="ORF">N0B51_01530</name>
</gene>
<proteinExistence type="predicted"/>
<accession>A0A9X2VZD8</accession>
<dbReference type="AlphaFoldDB" id="A0A9X2VZD8"/>
<keyword evidence="2" id="KW-1185">Reference proteome</keyword>
<evidence type="ECO:0000313" key="1">
    <source>
        <dbReference type="EMBL" id="MCT2557654.1"/>
    </source>
</evidence>
<reference evidence="1" key="1">
    <citation type="submission" date="2022-09" db="EMBL/GenBank/DDBJ databases">
        <title>The genome sequence of Tsuneonella sp. YG55.</title>
        <authorList>
            <person name="Liu Y."/>
        </authorList>
    </citation>
    <scope>NUCLEOTIDE SEQUENCE</scope>
    <source>
        <strain evidence="1">YG55</strain>
    </source>
</reference>
<dbReference type="Proteomes" id="UP001142648">
    <property type="component" value="Unassembled WGS sequence"/>
</dbReference>
<dbReference type="EMBL" id="JAOAMV010000001">
    <property type="protein sequence ID" value="MCT2557654.1"/>
    <property type="molecule type" value="Genomic_DNA"/>
</dbReference>
<dbReference type="RefSeq" id="WP_259960424.1">
    <property type="nucleotide sequence ID" value="NZ_JAOAMV010000001.1"/>
</dbReference>
<sequence length="112" mass="11618">MHPAVEGEAGAPPIDPPEGECWLVAAGATGAFAGQEGNLAIRQSGEWVFVAARDGTRIYDRATGQFLLFNGAWQRESAIAAPAGGQTIDTEARAAIGELIGALTRCGILPRN</sequence>
<protein>
    <submittedName>
        <fullName evidence="1">DUF2793 domain-containing protein</fullName>
    </submittedName>
</protein>
<evidence type="ECO:0000313" key="2">
    <source>
        <dbReference type="Proteomes" id="UP001142648"/>
    </source>
</evidence>
<dbReference type="InterPro" id="IPR021251">
    <property type="entry name" value="DUF2793"/>
</dbReference>
<comment type="caution">
    <text evidence="1">The sequence shown here is derived from an EMBL/GenBank/DDBJ whole genome shotgun (WGS) entry which is preliminary data.</text>
</comment>
<dbReference type="Pfam" id="PF10983">
    <property type="entry name" value="DUF2793"/>
    <property type="match status" value="1"/>
</dbReference>
<organism evidence="1 2">
    <name type="scientific">Tsuneonella litorea</name>
    <dbReference type="NCBI Taxonomy" id="2976475"/>
    <lineage>
        <taxon>Bacteria</taxon>
        <taxon>Pseudomonadati</taxon>
        <taxon>Pseudomonadota</taxon>
        <taxon>Alphaproteobacteria</taxon>
        <taxon>Sphingomonadales</taxon>
        <taxon>Erythrobacteraceae</taxon>
        <taxon>Tsuneonella</taxon>
    </lineage>
</organism>
<name>A0A9X2VZD8_9SPHN</name>